<accession>A0AAN8IWC9</accession>
<protein>
    <submittedName>
        <fullName evidence="1">Uncharacterized protein</fullName>
    </submittedName>
</protein>
<dbReference type="AlphaFoldDB" id="A0AAN8IWC9"/>
<name>A0AAN8IWC9_PATCE</name>
<comment type="caution">
    <text evidence="1">The sequence shown here is derived from an EMBL/GenBank/DDBJ whole genome shotgun (WGS) entry which is preliminary data.</text>
</comment>
<reference evidence="1 2" key="1">
    <citation type="submission" date="2024-01" db="EMBL/GenBank/DDBJ databases">
        <title>The genome of the rayed Mediterranean limpet Patella caerulea (Linnaeus, 1758).</title>
        <authorList>
            <person name="Anh-Thu Weber A."/>
            <person name="Halstead-Nussloch G."/>
        </authorList>
    </citation>
    <scope>NUCLEOTIDE SEQUENCE [LARGE SCALE GENOMIC DNA]</scope>
    <source>
        <strain evidence="1">AATW-2023a</strain>
        <tissue evidence="1">Whole specimen</tissue>
    </source>
</reference>
<evidence type="ECO:0000313" key="1">
    <source>
        <dbReference type="EMBL" id="KAK6167055.1"/>
    </source>
</evidence>
<sequence>MITLAQFLKILVNTNYMTDESDYLAEFLDVLRQSKKNEKEETDLNNDLESIELGEALELSKAELNSLFYLVGYCIYTTKKRNTHCEECISYIESKDGEDFQDFSKLIKLKDYKDGCLTRPSESIFNVVKAVEYMFRDIEKNLCGR</sequence>
<dbReference type="Proteomes" id="UP001347796">
    <property type="component" value="Unassembled WGS sequence"/>
</dbReference>
<gene>
    <name evidence="1" type="ORF">SNE40_021163</name>
</gene>
<dbReference type="EMBL" id="JAZGQO010000018">
    <property type="protein sequence ID" value="KAK6167055.1"/>
    <property type="molecule type" value="Genomic_DNA"/>
</dbReference>
<evidence type="ECO:0000313" key="2">
    <source>
        <dbReference type="Proteomes" id="UP001347796"/>
    </source>
</evidence>
<organism evidence="1 2">
    <name type="scientific">Patella caerulea</name>
    <name type="common">Rayed Mediterranean limpet</name>
    <dbReference type="NCBI Taxonomy" id="87958"/>
    <lineage>
        <taxon>Eukaryota</taxon>
        <taxon>Metazoa</taxon>
        <taxon>Spiralia</taxon>
        <taxon>Lophotrochozoa</taxon>
        <taxon>Mollusca</taxon>
        <taxon>Gastropoda</taxon>
        <taxon>Patellogastropoda</taxon>
        <taxon>Patelloidea</taxon>
        <taxon>Patellidae</taxon>
        <taxon>Patella</taxon>
    </lineage>
</organism>
<keyword evidence="2" id="KW-1185">Reference proteome</keyword>
<proteinExistence type="predicted"/>